<dbReference type="Proteomes" id="UP000050509">
    <property type="component" value="Unassembled WGS sequence"/>
</dbReference>
<protein>
    <submittedName>
        <fullName evidence="1">Uncharacterized protein</fullName>
    </submittedName>
</protein>
<name>A0A0P9D9P1_9CHLR</name>
<evidence type="ECO:0000313" key="1">
    <source>
        <dbReference type="EMBL" id="KPV49240.1"/>
    </source>
</evidence>
<evidence type="ECO:0000313" key="2">
    <source>
        <dbReference type="Proteomes" id="UP000050509"/>
    </source>
</evidence>
<sequence>QYRLSSGAYQVRAVVQRSGGTTSTSWYTITNAAHPVEIAWQSASSAAFSLYVDGALKQTLSSLNTSAYTLDSVRLGPSSISSKSSGTEYFDAFVSTRTTLIGP</sequence>
<dbReference type="AlphaFoldDB" id="A0A0P9D9P1"/>
<feature type="non-terminal residue" evidence="1">
    <location>
        <position position="1"/>
    </location>
</feature>
<proteinExistence type="predicted"/>
<dbReference type="EMBL" id="LJCR01002101">
    <property type="protein sequence ID" value="KPV49240.1"/>
    <property type="molecule type" value="Genomic_DNA"/>
</dbReference>
<reference evidence="1 2" key="1">
    <citation type="submission" date="2015-09" db="EMBL/GenBank/DDBJ databases">
        <title>Draft genome sequence of Kouleothrix aurantiaca JCM 19913.</title>
        <authorList>
            <person name="Hemp J."/>
        </authorList>
    </citation>
    <scope>NUCLEOTIDE SEQUENCE [LARGE SCALE GENOMIC DNA]</scope>
    <source>
        <strain evidence="1 2">COM-B</strain>
    </source>
</reference>
<comment type="caution">
    <text evidence="1">The sequence shown here is derived from an EMBL/GenBank/DDBJ whole genome shotgun (WGS) entry which is preliminary data.</text>
</comment>
<gene>
    <name evidence="1" type="ORF">SE17_33760</name>
</gene>
<organism evidence="1 2">
    <name type="scientific">Kouleothrix aurantiaca</name>
    <dbReference type="NCBI Taxonomy" id="186479"/>
    <lineage>
        <taxon>Bacteria</taxon>
        <taxon>Bacillati</taxon>
        <taxon>Chloroflexota</taxon>
        <taxon>Chloroflexia</taxon>
        <taxon>Chloroflexales</taxon>
        <taxon>Roseiflexineae</taxon>
        <taxon>Roseiflexaceae</taxon>
        <taxon>Kouleothrix</taxon>
    </lineage>
</organism>
<accession>A0A0P9D9P1</accession>
<keyword evidence="2" id="KW-1185">Reference proteome</keyword>